<sequence length="539" mass="59839">MLNYNNVKQRRFENVEQQNLRFGTVKFNVNVRSERRNPTFENGKPRWFANVEQQNLRFGTVKFNMSEPVGGLPPMSTKRQISADSAGEAASTTSTPSNAMDDIVPDGQDGESTMVTTERKREPVTKDRSEAKQHGDDSCASLQKCVNCHQAHAGTSPDCPRLKTERETCQVKARQNITYLEAAKVVKVQRRNKRHSDQPSRKLGAGIALPRGQTTTRETDPGVPDSLRPSRIENTSILGKDGRDPTAMDTGTHTYSKAIQGIPPNPDEGSSNPRRFSGVETWSNRTKTAAAGSSMLSTMGKWNVRGLITKHSEVSLFLQRYPSPVLALTEAGLPEFVGVRVSIGNRKIAKLLGYVRPDRTALPSEEMLKWCQERTEEVLVCGDFNAHNVAWGSFRADKRGDALMTVIKKLGLIVANDAQPTFFRPPNSYTAIDVTAHCPSLEIKWELAPETRGSDHFPIGITVRGCQITEKVRKSCVNWDVFRTALDLSQGDIPSAIIAAIKKATKTTNISEWLPEPDMMYLNLAAARTRAQRRFQKTG</sequence>
<dbReference type="Proteomes" id="UP000805193">
    <property type="component" value="Unassembled WGS sequence"/>
</dbReference>
<gene>
    <name evidence="1" type="ORF">HPB47_016099</name>
</gene>
<organism evidence="1 2">
    <name type="scientific">Ixodes persulcatus</name>
    <name type="common">Taiga tick</name>
    <dbReference type="NCBI Taxonomy" id="34615"/>
    <lineage>
        <taxon>Eukaryota</taxon>
        <taxon>Metazoa</taxon>
        <taxon>Ecdysozoa</taxon>
        <taxon>Arthropoda</taxon>
        <taxon>Chelicerata</taxon>
        <taxon>Arachnida</taxon>
        <taxon>Acari</taxon>
        <taxon>Parasitiformes</taxon>
        <taxon>Ixodida</taxon>
        <taxon>Ixodoidea</taxon>
        <taxon>Ixodidae</taxon>
        <taxon>Ixodinae</taxon>
        <taxon>Ixodes</taxon>
    </lineage>
</organism>
<comment type="caution">
    <text evidence="1">The sequence shown here is derived from an EMBL/GenBank/DDBJ whole genome shotgun (WGS) entry which is preliminary data.</text>
</comment>
<evidence type="ECO:0000313" key="1">
    <source>
        <dbReference type="EMBL" id="KAG0440959.1"/>
    </source>
</evidence>
<name>A0AC60QRQ6_IXOPE</name>
<protein>
    <submittedName>
        <fullName evidence="1">Uncharacterized protein</fullName>
    </submittedName>
</protein>
<evidence type="ECO:0000313" key="2">
    <source>
        <dbReference type="Proteomes" id="UP000805193"/>
    </source>
</evidence>
<dbReference type="EMBL" id="JABSTQ010004813">
    <property type="protein sequence ID" value="KAG0440959.1"/>
    <property type="molecule type" value="Genomic_DNA"/>
</dbReference>
<proteinExistence type="predicted"/>
<keyword evidence="2" id="KW-1185">Reference proteome</keyword>
<reference evidence="1 2" key="1">
    <citation type="journal article" date="2020" name="Cell">
        <title>Large-Scale Comparative Analyses of Tick Genomes Elucidate Their Genetic Diversity and Vector Capacities.</title>
        <authorList>
            <consortium name="Tick Genome and Microbiome Consortium (TIGMIC)"/>
            <person name="Jia N."/>
            <person name="Wang J."/>
            <person name="Shi W."/>
            <person name="Du L."/>
            <person name="Sun Y."/>
            <person name="Zhan W."/>
            <person name="Jiang J.F."/>
            <person name="Wang Q."/>
            <person name="Zhang B."/>
            <person name="Ji P."/>
            <person name="Bell-Sakyi L."/>
            <person name="Cui X.M."/>
            <person name="Yuan T.T."/>
            <person name="Jiang B.G."/>
            <person name="Yang W.F."/>
            <person name="Lam T.T."/>
            <person name="Chang Q.C."/>
            <person name="Ding S.J."/>
            <person name="Wang X.J."/>
            <person name="Zhu J.G."/>
            <person name="Ruan X.D."/>
            <person name="Zhao L."/>
            <person name="Wei J.T."/>
            <person name="Ye R.Z."/>
            <person name="Que T.C."/>
            <person name="Du C.H."/>
            <person name="Zhou Y.H."/>
            <person name="Cheng J.X."/>
            <person name="Dai P.F."/>
            <person name="Guo W.B."/>
            <person name="Han X.H."/>
            <person name="Huang E.J."/>
            <person name="Li L.F."/>
            <person name="Wei W."/>
            <person name="Gao Y.C."/>
            <person name="Liu J.Z."/>
            <person name="Shao H.Z."/>
            <person name="Wang X."/>
            <person name="Wang C.C."/>
            <person name="Yang T.C."/>
            <person name="Huo Q.B."/>
            <person name="Li W."/>
            <person name="Chen H.Y."/>
            <person name="Chen S.E."/>
            <person name="Zhou L.G."/>
            <person name="Ni X.B."/>
            <person name="Tian J.H."/>
            <person name="Sheng Y."/>
            <person name="Liu T."/>
            <person name="Pan Y.S."/>
            <person name="Xia L.Y."/>
            <person name="Li J."/>
            <person name="Zhao F."/>
            <person name="Cao W.C."/>
        </authorList>
    </citation>
    <scope>NUCLEOTIDE SEQUENCE [LARGE SCALE GENOMIC DNA]</scope>
    <source>
        <strain evidence="1">Iper-2018</strain>
    </source>
</reference>
<accession>A0AC60QRQ6</accession>